<dbReference type="CDD" id="cd17330">
    <property type="entry name" value="MFS_SLC46_TetA_like"/>
    <property type="match status" value="1"/>
</dbReference>
<dbReference type="InterPro" id="IPR020846">
    <property type="entry name" value="MFS_dom"/>
</dbReference>
<dbReference type="PANTHER" id="PTHR23504">
    <property type="entry name" value="MAJOR FACILITATOR SUPERFAMILY DOMAIN-CONTAINING PROTEIN 10"/>
    <property type="match status" value="1"/>
</dbReference>
<evidence type="ECO:0000256" key="3">
    <source>
        <dbReference type="ARBA" id="ARBA00022692"/>
    </source>
</evidence>
<keyword evidence="3 7" id="KW-0812">Transmembrane</keyword>
<evidence type="ECO:0000313" key="10">
    <source>
        <dbReference type="Proteomes" id="UP000800235"/>
    </source>
</evidence>
<feature type="transmembrane region" description="Helical" evidence="7">
    <location>
        <begin position="422"/>
        <end position="442"/>
    </location>
</feature>
<keyword evidence="10" id="KW-1185">Reference proteome</keyword>
<feature type="compositionally biased region" description="Acidic residues" evidence="6">
    <location>
        <begin position="494"/>
        <end position="505"/>
    </location>
</feature>
<dbReference type="PROSITE" id="PS50850">
    <property type="entry name" value="MFS"/>
    <property type="match status" value="1"/>
</dbReference>
<dbReference type="OrthoDB" id="10262656at2759"/>
<evidence type="ECO:0000256" key="2">
    <source>
        <dbReference type="ARBA" id="ARBA00022448"/>
    </source>
</evidence>
<keyword evidence="4 7" id="KW-1133">Transmembrane helix</keyword>
<dbReference type="Proteomes" id="UP000800235">
    <property type="component" value="Unassembled WGS sequence"/>
</dbReference>
<feature type="transmembrane region" description="Helical" evidence="7">
    <location>
        <begin position="365"/>
        <end position="385"/>
    </location>
</feature>
<feature type="transmembrane region" description="Helical" evidence="7">
    <location>
        <begin position="331"/>
        <end position="353"/>
    </location>
</feature>
<dbReference type="PANTHER" id="PTHR23504:SF8">
    <property type="entry name" value="TRANSPORTER, PUTATIVE (AFU_ORTHOLOGUE AFUA_1G03730)-RELATED"/>
    <property type="match status" value="1"/>
</dbReference>
<dbReference type="Gene3D" id="1.20.1250.20">
    <property type="entry name" value="MFS general substrate transporter like domains"/>
    <property type="match status" value="1"/>
</dbReference>
<reference evidence="9" key="1">
    <citation type="journal article" date="2020" name="Stud. Mycol.">
        <title>101 Dothideomycetes genomes: a test case for predicting lifestyles and emergence of pathogens.</title>
        <authorList>
            <person name="Haridas S."/>
            <person name="Albert R."/>
            <person name="Binder M."/>
            <person name="Bloem J."/>
            <person name="Labutti K."/>
            <person name="Salamov A."/>
            <person name="Andreopoulos B."/>
            <person name="Baker S."/>
            <person name="Barry K."/>
            <person name="Bills G."/>
            <person name="Bluhm B."/>
            <person name="Cannon C."/>
            <person name="Castanera R."/>
            <person name="Culley D."/>
            <person name="Daum C."/>
            <person name="Ezra D."/>
            <person name="Gonzalez J."/>
            <person name="Henrissat B."/>
            <person name="Kuo A."/>
            <person name="Liang C."/>
            <person name="Lipzen A."/>
            <person name="Lutzoni F."/>
            <person name="Magnuson J."/>
            <person name="Mondo S."/>
            <person name="Nolan M."/>
            <person name="Ohm R."/>
            <person name="Pangilinan J."/>
            <person name="Park H.-J."/>
            <person name="Ramirez L."/>
            <person name="Alfaro M."/>
            <person name="Sun H."/>
            <person name="Tritt A."/>
            <person name="Yoshinaga Y."/>
            <person name="Zwiers L.-H."/>
            <person name="Turgeon B."/>
            <person name="Goodwin S."/>
            <person name="Spatafora J."/>
            <person name="Crous P."/>
            <person name="Grigoriev I."/>
        </authorList>
    </citation>
    <scope>NUCLEOTIDE SEQUENCE</scope>
    <source>
        <strain evidence="9">CBS 130266</strain>
    </source>
</reference>
<dbReference type="GO" id="GO:0022857">
    <property type="term" value="F:transmembrane transporter activity"/>
    <property type="evidence" value="ECO:0007669"/>
    <property type="project" value="InterPro"/>
</dbReference>
<dbReference type="GO" id="GO:0016020">
    <property type="term" value="C:membrane"/>
    <property type="evidence" value="ECO:0007669"/>
    <property type="project" value="UniProtKB-SubCell"/>
</dbReference>
<comment type="subcellular location">
    <subcellularLocation>
        <location evidence="1">Membrane</location>
        <topology evidence="1">Multi-pass membrane protein</topology>
    </subcellularLocation>
</comment>
<organism evidence="9 10">
    <name type="scientific">Tothia fuscella</name>
    <dbReference type="NCBI Taxonomy" id="1048955"/>
    <lineage>
        <taxon>Eukaryota</taxon>
        <taxon>Fungi</taxon>
        <taxon>Dikarya</taxon>
        <taxon>Ascomycota</taxon>
        <taxon>Pezizomycotina</taxon>
        <taxon>Dothideomycetes</taxon>
        <taxon>Pleosporomycetidae</taxon>
        <taxon>Venturiales</taxon>
        <taxon>Cylindrosympodiaceae</taxon>
        <taxon>Tothia</taxon>
    </lineage>
</organism>
<feature type="transmembrane region" description="Helical" evidence="7">
    <location>
        <begin position="391"/>
        <end position="415"/>
    </location>
</feature>
<evidence type="ECO:0000256" key="1">
    <source>
        <dbReference type="ARBA" id="ARBA00004141"/>
    </source>
</evidence>
<evidence type="ECO:0000259" key="8">
    <source>
        <dbReference type="PROSITE" id="PS50850"/>
    </source>
</evidence>
<name>A0A9P4TSD6_9PEZI</name>
<keyword evidence="2" id="KW-0813">Transport</keyword>
<dbReference type="Pfam" id="PF07690">
    <property type="entry name" value="MFS_1"/>
    <property type="match status" value="1"/>
</dbReference>
<evidence type="ECO:0000256" key="5">
    <source>
        <dbReference type="ARBA" id="ARBA00023136"/>
    </source>
</evidence>
<dbReference type="EMBL" id="MU007203">
    <property type="protein sequence ID" value="KAF2415505.1"/>
    <property type="molecule type" value="Genomic_DNA"/>
</dbReference>
<dbReference type="SUPFAM" id="SSF103473">
    <property type="entry name" value="MFS general substrate transporter"/>
    <property type="match status" value="1"/>
</dbReference>
<dbReference type="AlphaFoldDB" id="A0A9P4TSD6"/>
<evidence type="ECO:0000313" key="9">
    <source>
        <dbReference type="EMBL" id="KAF2415505.1"/>
    </source>
</evidence>
<feature type="compositionally biased region" description="Polar residues" evidence="6">
    <location>
        <begin position="256"/>
        <end position="266"/>
    </location>
</feature>
<feature type="transmembrane region" description="Helical" evidence="7">
    <location>
        <begin position="110"/>
        <end position="128"/>
    </location>
</feature>
<protein>
    <submittedName>
        <fullName evidence="9">Permease of the major facilitator superfamily</fullName>
    </submittedName>
</protein>
<keyword evidence="5 7" id="KW-0472">Membrane</keyword>
<feature type="transmembrane region" description="Helical" evidence="7">
    <location>
        <begin position="281"/>
        <end position="297"/>
    </location>
</feature>
<gene>
    <name evidence="9" type="ORF">EJ08DRAFT_142463</name>
</gene>
<feature type="transmembrane region" description="Helical" evidence="7">
    <location>
        <begin position="148"/>
        <end position="169"/>
    </location>
</feature>
<feature type="transmembrane region" description="Helical" evidence="7">
    <location>
        <begin position="87"/>
        <end position="104"/>
    </location>
</feature>
<feature type="region of interest" description="Disordered" evidence="6">
    <location>
        <begin position="250"/>
        <end position="270"/>
    </location>
</feature>
<feature type="region of interest" description="Disordered" evidence="6">
    <location>
        <begin position="490"/>
        <end position="554"/>
    </location>
</feature>
<dbReference type="InterPro" id="IPR011701">
    <property type="entry name" value="MFS"/>
</dbReference>
<feature type="transmembrane region" description="Helical" evidence="7">
    <location>
        <begin position="189"/>
        <end position="211"/>
    </location>
</feature>
<dbReference type="InterPro" id="IPR036259">
    <property type="entry name" value="MFS_trans_sf"/>
</dbReference>
<feature type="domain" description="Major facilitator superfamily (MFS) profile" evidence="8">
    <location>
        <begin position="17"/>
        <end position="486"/>
    </location>
</feature>
<comment type="caution">
    <text evidence="9">The sequence shown here is derived from an EMBL/GenBank/DDBJ whole genome shotgun (WGS) entry which is preliminary data.</text>
</comment>
<proteinExistence type="predicted"/>
<accession>A0A9P4TSD6</accession>
<feature type="transmembrane region" description="Helical" evidence="7">
    <location>
        <begin position="462"/>
        <end position="482"/>
    </location>
</feature>
<evidence type="ECO:0000256" key="4">
    <source>
        <dbReference type="ARBA" id="ARBA00022989"/>
    </source>
</evidence>
<evidence type="ECO:0000256" key="7">
    <source>
        <dbReference type="SAM" id="Phobius"/>
    </source>
</evidence>
<sequence length="554" mass="60544">MLSKTKTSREPKLPVTQLLILSICRFAEPVALTGVFPYLPEMIESFGVPPNEVAKWAGITSAVFSISQCLTAIQWGRASDKYGRKPIILMAMSFAMTSSLLFGFSRSLKWAIFARALSGASNGNVGILRTTVAEMVPQKSLQPRAFSILPLVWQIGSIVGPILGGALASPAKKMPQWFGNSTFFKTFPFALPNLVNSIFFTVGIIEGVLFLKESNEAKKFNRDYGRVMGSYLKGLFTGRGRHSRRISEDDFEYDGSGSQSKRNTVPTAPPRYREVFTPQSNLNLLCYCILALHGVAYDQLLPVFMHSPIDRSGVSLPFRFRGGFGIDSGRIGVIFMAYGVFSMITQFTLFPYFTNKFGALTMMRICTLVFPIAYFITPFTVLLPTETLQQAAILAVMIVKGLAGVFAFPCITILMTNSAKSLRLLGTLNGVATSLSAIGRAAGPYTCGTLFTWGVSHDYPVVAWWFLAFFAALGHISTWWLVEMDGFGGKEPETESSDDGSDDIMLDERGMSTTHTGADADMHDDAAAALLDSEDKDSGIGNEDEPLLGKEGKI</sequence>
<evidence type="ECO:0000256" key="6">
    <source>
        <dbReference type="SAM" id="MobiDB-lite"/>
    </source>
</evidence>